<name>A0A367LPF1_9HYPO</name>
<evidence type="ECO:0000313" key="13">
    <source>
        <dbReference type="Proteomes" id="UP000253664"/>
    </source>
</evidence>
<evidence type="ECO:0000256" key="4">
    <source>
        <dbReference type="ARBA" id="ARBA00022723"/>
    </source>
</evidence>
<evidence type="ECO:0000256" key="2">
    <source>
        <dbReference type="ARBA" id="ARBA00008721"/>
    </source>
</evidence>
<reference evidence="12 13" key="1">
    <citation type="journal article" date="2015" name="BMC Genomics">
        <title>Insights from the genome of Ophiocordyceps polyrhachis-furcata to pathogenicity and host specificity in insect fungi.</title>
        <authorList>
            <person name="Wichadakul D."/>
            <person name="Kobmoo N."/>
            <person name="Ingsriswang S."/>
            <person name="Tangphatsornruang S."/>
            <person name="Chantasingh D."/>
            <person name="Luangsa-ard J.J."/>
            <person name="Eurwilaichitr L."/>
        </authorList>
    </citation>
    <scope>NUCLEOTIDE SEQUENCE [LARGE SCALE GENOMIC DNA]</scope>
    <source>
        <strain evidence="12 13">BCC 54312</strain>
    </source>
</reference>
<dbReference type="Pfam" id="PF05572">
    <property type="entry name" value="Peptidase_M43"/>
    <property type="match status" value="1"/>
</dbReference>
<dbReference type="Proteomes" id="UP000253664">
    <property type="component" value="Unassembled WGS sequence"/>
</dbReference>
<feature type="domain" description="Peptidase M43 pregnancy-associated plasma-A" evidence="11">
    <location>
        <begin position="155"/>
        <end position="277"/>
    </location>
</feature>
<dbReference type="EMBL" id="LKCN02000001">
    <property type="protein sequence ID" value="RCI16289.1"/>
    <property type="molecule type" value="Genomic_DNA"/>
</dbReference>
<dbReference type="GO" id="GO:0046872">
    <property type="term" value="F:metal ion binding"/>
    <property type="evidence" value="ECO:0007669"/>
    <property type="project" value="UniProtKB-KW"/>
</dbReference>
<evidence type="ECO:0000256" key="1">
    <source>
        <dbReference type="ARBA" id="ARBA00003174"/>
    </source>
</evidence>
<dbReference type="GO" id="GO:0006508">
    <property type="term" value="P:proteolysis"/>
    <property type="evidence" value="ECO:0007669"/>
    <property type="project" value="UniProtKB-KW"/>
</dbReference>
<gene>
    <name evidence="12" type="ORF">L249_1856</name>
</gene>
<feature type="chain" id="PRO_5016654943" description="Peptidase M43 pregnancy-associated plasma-A domain-containing protein" evidence="10">
    <location>
        <begin position="21"/>
        <end position="278"/>
    </location>
</feature>
<sequence>MRTVATALAAAFLLVTTAESHLPGGSPRVVVNLLPPPRPKFECASKNLNATELRQLQEVLIKADTSRNANDRSDTDLWPVKTHIHVVAASWDELYRFQREGVIDTQFSRLNRDYAQAGIKFSLRSSGWYVHPTWAHGQGEEQMQQALGKGGYDELNIYLISSLKMKPGAPTTANGYCSIPESTPSHKSLAFHGCMVMAETTIGDYKVDYGMGRVGVHEVGHWFGLLHTFEGGCVPDADGVPDTPPQYGQTDFCPASRPSCPGYPDLFAPYNIMDYAGE</sequence>
<evidence type="ECO:0000256" key="5">
    <source>
        <dbReference type="ARBA" id="ARBA00022729"/>
    </source>
</evidence>
<dbReference type="SUPFAM" id="SSF55486">
    <property type="entry name" value="Metalloproteases ('zincins'), catalytic domain"/>
    <property type="match status" value="1"/>
</dbReference>
<evidence type="ECO:0000256" key="10">
    <source>
        <dbReference type="SAM" id="SignalP"/>
    </source>
</evidence>
<dbReference type="PANTHER" id="PTHR47466:SF1">
    <property type="entry name" value="METALLOPROTEASE MEP1 (AFU_ORTHOLOGUE AFUA_1G07730)-RELATED"/>
    <property type="match status" value="1"/>
</dbReference>
<keyword evidence="6" id="KW-0378">Hydrolase</keyword>
<dbReference type="Gene3D" id="3.40.390.10">
    <property type="entry name" value="Collagenase (Catalytic Domain)"/>
    <property type="match status" value="1"/>
</dbReference>
<keyword evidence="4" id="KW-0479">Metal-binding</keyword>
<dbReference type="AlphaFoldDB" id="A0A367LPF1"/>
<organism evidence="12 13">
    <name type="scientific">Ophiocordyceps polyrhachis-furcata BCC 54312</name>
    <dbReference type="NCBI Taxonomy" id="1330021"/>
    <lineage>
        <taxon>Eukaryota</taxon>
        <taxon>Fungi</taxon>
        <taxon>Dikarya</taxon>
        <taxon>Ascomycota</taxon>
        <taxon>Pezizomycotina</taxon>
        <taxon>Sordariomycetes</taxon>
        <taxon>Hypocreomycetidae</taxon>
        <taxon>Hypocreales</taxon>
        <taxon>Ophiocordycipitaceae</taxon>
        <taxon>Ophiocordyceps</taxon>
    </lineage>
</organism>
<dbReference type="STRING" id="1330021.A0A367LPF1"/>
<dbReference type="InterPro" id="IPR008754">
    <property type="entry name" value="Peptidase_M43"/>
</dbReference>
<keyword evidence="5 10" id="KW-0732">Signal</keyword>
<evidence type="ECO:0000256" key="9">
    <source>
        <dbReference type="ARBA" id="ARBA00023157"/>
    </source>
</evidence>
<evidence type="ECO:0000313" key="12">
    <source>
        <dbReference type="EMBL" id="RCI16289.1"/>
    </source>
</evidence>
<protein>
    <recommendedName>
        <fullName evidence="11">Peptidase M43 pregnancy-associated plasma-A domain-containing protein</fullName>
    </recommendedName>
</protein>
<proteinExistence type="inferred from homology"/>
<dbReference type="GO" id="GO:0008237">
    <property type="term" value="F:metallopeptidase activity"/>
    <property type="evidence" value="ECO:0007669"/>
    <property type="project" value="UniProtKB-KW"/>
</dbReference>
<accession>A0A367LPF1</accession>
<dbReference type="PANTHER" id="PTHR47466">
    <property type="match status" value="1"/>
</dbReference>
<feature type="signal peptide" evidence="10">
    <location>
        <begin position="1"/>
        <end position="20"/>
    </location>
</feature>
<keyword evidence="3" id="KW-0645">Protease</keyword>
<keyword evidence="8" id="KW-0482">Metalloprotease</keyword>
<comment type="caution">
    <text evidence="12">The sequence shown here is derived from an EMBL/GenBank/DDBJ whole genome shotgun (WGS) entry which is preliminary data.</text>
</comment>
<evidence type="ECO:0000259" key="11">
    <source>
        <dbReference type="Pfam" id="PF05572"/>
    </source>
</evidence>
<evidence type="ECO:0000256" key="6">
    <source>
        <dbReference type="ARBA" id="ARBA00022801"/>
    </source>
</evidence>
<keyword evidence="9" id="KW-1015">Disulfide bond</keyword>
<evidence type="ECO:0000256" key="3">
    <source>
        <dbReference type="ARBA" id="ARBA00022670"/>
    </source>
</evidence>
<keyword evidence="7" id="KW-0862">Zinc</keyword>
<evidence type="ECO:0000256" key="7">
    <source>
        <dbReference type="ARBA" id="ARBA00022833"/>
    </source>
</evidence>
<dbReference type="InterPro" id="IPR024079">
    <property type="entry name" value="MetalloPept_cat_dom_sf"/>
</dbReference>
<comment type="similarity">
    <text evidence="2">Belongs to the peptidase M43B family.</text>
</comment>
<comment type="function">
    <text evidence="1">Secreted metalloproteinase that allows assimilation of proteinaceous substrates.</text>
</comment>
<keyword evidence="13" id="KW-1185">Reference proteome</keyword>
<dbReference type="OrthoDB" id="536211at2759"/>
<evidence type="ECO:0000256" key="8">
    <source>
        <dbReference type="ARBA" id="ARBA00023049"/>
    </source>
</evidence>